<organism evidence="2 3">
    <name type="scientific">Linum tenue</name>
    <dbReference type="NCBI Taxonomy" id="586396"/>
    <lineage>
        <taxon>Eukaryota</taxon>
        <taxon>Viridiplantae</taxon>
        <taxon>Streptophyta</taxon>
        <taxon>Embryophyta</taxon>
        <taxon>Tracheophyta</taxon>
        <taxon>Spermatophyta</taxon>
        <taxon>Magnoliopsida</taxon>
        <taxon>eudicotyledons</taxon>
        <taxon>Gunneridae</taxon>
        <taxon>Pentapetalae</taxon>
        <taxon>rosids</taxon>
        <taxon>fabids</taxon>
        <taxon>Malpighiales</taxon>
        <taxon>Linaceae</taxon>
        <taxon>Linum</taxon>
    </lineage>
</organism>
<sequence>MPDSSRRTSTPKENVQWISLQKHLVFTFAIAEFKGTVAADSNGISTWTPPISSAASRALPLPSSSSGRPIFFLLKPCAAGPLIFFLRQARIAGRPIFFLRQPRAAKPTFEVLFLSLASPASPSRKREDTFQQHPRSFPLLDSSSSREAPAAPLSAVDPFQLNFMQLPAAQQILCW</sequence>
<reference evidence="2" key="1">
    <citation type="submission" date="2022-08" db="EMBL/GenBank/DDBJ databases">
        <authorList>
            <person name="Gutierrez-Valencia J."/>
        </authorList>
    </citation>
    <scope>NUCLEOTIDE SEQUENCE</scope>
</reference>
<proteinExistence type="predicted"/>
<comment type="caution">
    <text evidence="2">The sequence shown here is derived from an EMBL/GenBank/DDBJ whole genome shotgun (WGS) entry which is preliminary data.</text>
</comment>
<gene>
    <name evidence="2" type="ORF">LITE_LOCUS19872</name>
</gene>
<dbReference type="Proteomes" id="UP001154282">
    <property type="component" value="Unassembled WGS sequence"/>
</dbReference>
<dbReference type="AlphaFoldDB" id="A0AAV0KQ30"/>
<dbReference type="EMBL" id="CAMGYJ010000005">
    <property type="protein sequence ID" value="CAI0424265.1"/>
    <property type="molecule type" value="Genomic_DNA"/>
</dbReference>
<feature type="region of interest" description="Disordered" evidence="1">
    <location>
        <begin position="121"/>
        <end position="145"/>
    </location>
</feature>
<accession>A0AAV0KQ30</accession>
<keyword evidence="3" id="KW-1185">Reference proteome</keyword>
<protein>
    <submittedName>
        <fullName evidence="2">Uncharacterized protein</fullName>
    </submittedName>
</protein>
<evidence type="ECO:0000256" key="1">
    <source>
        <dbReference type="SAM" id="MobiDB-lite"/>
    </source>
</evidence>
<evidence type="ECO:0000313" key="2">
    <source>
        <dbReference type="EMBL" id="CAI0424265.1"/>
    </source>
</evidence>
<name>A0AAV0KQ30_9ROSI</name>
<evidence type="ECO:0000313" key="3">
    <source>
        <dbReference type="Proteomes" id="UP001154282"/>
    </source>
</evidence>